<reference evidence="2 3" key="1">
    <citation type="submission" date="2020-03" db="EMBL/GenBank/DDBJ databases">
        <title>Draft genome of Streptomyces sp. ventii, isolated from the Axial Seamount in the Pacific Ocean, and resequencing of the two type strains Streptomyces lonarensis strain NCL 716 and Streptomyces bohaiensis strain 11A07.</title>
        <authorList>
            <person name="Loughran R.M."/>
            <person name="Pfannmuller K.M."/>
            <person name="Wasson B.J."/>
            <person name="Deadmond M.C."/>
            <person name="Paddock B.E."/>
            <person name="Koyack M.J."/>
            <person name="Gallegos D.A."/>
            <person name="Mitchell E.A."/>
            <person name="Ushijima B."/>
            <person name="Saw J.H."/>
            <person name="Mcphail K.L."/>
            <person name="Videau P."/>
        </authorList>
    </citation>
    <scope>NUCLEOTIDE SEQUENCE [LARGE SCALE GENOMIC DNA]</scope>
    <source>
        <strain evidence="3">5675061</strain>
    </source>
</reference>
<comment type="caution">
    <text evidence="2">The sequence shown here is derived from an EMBL/GenBank/DDBJ whole genome shotgun (WGS) entry which is preliminary data.</text>
</comment>
<protein>
    <submittedName>
        <fullName evidence="2">Uncharacterized protein</fullName>
    </submittedName>
</protein>
<dbReference type="Proteomes" id="UP000746503">
    <property type="component" value="Unassembled WGS sequence"/>
</dbReference>
<accession>A0ABX1AL67</accession>
<evidence type="ECO:0000313" key="2">
    <source>
        <dbReference type="EMBL" id="NJP66751.1"/>
    </source>
</evidence>
<dbReference type="EMBL" id="JAAVJB010000067">
    <property type="protein sequence ID" value="NJP66751.1"/>
    <property type="molecule type" value="Genomic_DNA"/>
</dbReference>
<gene>
    <name evidence="2" type="ORF">HCJ92_10735</name>
</gene>
<evidence type="ECO:0000313" key="3">
    <source>
        <dbReference type="Proteomes" id="UP000746503"/>
    </source>
</evidence>
<keyword evidence="3" id="KW-1185">Reference proteome</keyword>
<feature type="region of interest" description="Disordered" evidence="1">
    <location>
        <begin position="104"/>
        <end position="123"/>
    </location>
</feature>
<organism evidence="2 3">
    <name type="scientific">Streptomyces spiramenti</name>
    <dbReference type="NCBI Taxonomy" id="2720606"/>
    <lineage>
        <taxon>Bacteria</taxon>
        <taxon>Bacillati</taxon>
        <taxon>Actinomycetota</taxon>
        <taxon>Actinomycetes</taxon>
        <taxon>Kitasatosporales</taxon>
        <taxon>Streptomycetaceae</taxon>
        <taxon>Streptomyces</taxon>
    </lineage>
</organism>
<proteinExistence type="predicted"/>
<name>A0ABX1AL67_9ACTN</name>
<sequence>MSRAPQPEWTVYAHSTDSQLHPLGAPPVPRTPGGGPVAALSWITGVSADHGVLRTLAVHTAADGTPATLTTWRHTGGGEPELDPVSCLRRDLLFHAGETARQVPVDDETHDPGDGERVTSTARSHGMTWRAYRLGGLTVTLGHHDEDAPEWSGGPRAEDRG</sequence>
<dbReference type="RefSeq" id="WP_167933275.1">
    <property type="nucleotide sequence ID" value="NZ_JAAVJB010000067.1"/>
</dbReference>
<evidence type="ECO:0000256" key="1">
    <source>
        <dbReference type="SAM" id="MobiDB-lite"/>
    </source>
</evidence>